<feature type="domain" description="HTH gntR-type" evidence="6">
    <location>
        <begin position="13"/>
        <end position="81"/>
    </location>
</feature>
<dbReference type="Pfam" id="PF00155">
    <property type="entry name" value="Aminotran_1_2"/>
    <property type="match status" value="1"/>
</dbReference>
<dbReference type="OrthoDB" id="9802601at2"/>
<dbReference type="EMBL" id="VWNE01000017">
    <property type="protein sequence ID" value="KAA8482413.1"/>
    <property type="molecule type" value="Genomic_DNA"/>
</dbReference>
<dbReference type="GO" id="GO:0008483">
    <property type="term" value="F:transaminase activity"/>
    <property type="evidence" value="ECO:0007669"/>
    <property type="project" value="UniProtKB-KW"/>
</dbReference>
<evidence type="ECO:0000256" key="3">
    <source>
        <dbReference type="ARBA" id="ARBA00023015"/>
    </source>
</evidence>
<evidence type="ECO:0000256" key="1">
    <source>
        <dbReference type="ARBA" id="ARBA00005384"/>
    </source>
</evidence>
<reference evidence="7 8" key="1">
    <citation type="submission" date="2019-09" db="EMBL/GenBank/DDBJ databases">
        <title>Pararcticibacter amylolyticus gen. nov., sp. nov., isolated from a rottenly hemp rope, and reclassification of Pedobacter tournemirensis as Pararcticibacter tournemirensis comb. nov.</title>
        <authorList>
            <person name="Cai Y."/>
        </authorList>
    </citation>
    <scope>NUCLEOTIDE SEQUENCE [LARGE SCALE GENOMIC DNA]</scope>
    <source>
        <strain evidence="7 8">TF5-37.2-LB10</strain>
    </source>
</reference>
<gene>
    <name evidence="7" type="ORF">F1649_11930</name>
</gene>
<dbReference type="CDD" id="cd07377">
    <property type="entry name" value="WHTH_GntR"/>
    <property type="match status" value="1"/>
</dbReference>
<keyword evidence="2" id="KW-0663">Pyridoxal phosphate</keyword>
<dbReference type="Proteomes" id="UP000322918">
    <property type="component" value="Unassembled WGS sequence"/>
</dbReference>
<dbReference type="InterPro" id="IPR051446">
    <property type="entry name" value="HTH_trans_reg/aminotransferase"/>
</dbReference>
<proteinExistence type="inferred from homology"/>
<dbReference type="SMART" id="SM00345">
    <property type="entry name" value="HTH_GNTR"/>
    <property type="match status" value="1"/>
</dbReference>
<dbReference type="Gene3D" id="3.40.640.10">
    <property type="entry name" value="Type I PLP-dependent aspartate aminotransferase-like (Major domain)"/>
    <property type="match status" value="1"/>
</dbReference>
<evidence type="ECO:0000256" key="4">
    <source>
        <dbReference type="ARBA" id="ARBA00023125"/>
    </source>
</evidence>
<dbReference type="Gene3D" id="1.10.10.10">
    <property type="entry name" value="Winged helix-like DNA-binding domain superfamily/Winged helix DNA-binding domain"/>
    <property type="match status" value="1"/>
</dbReference>
<dbReference type="PROSITE" id="PS50949">
    <property type="entry name" value="HTH_GNTR"/>
    <property type="match status" value="1"/>
</dbReference>
<dbReference type="Pfam" id="PF00392">
    <property type="entry name" value="GntR"/>
    <property type="match status" value="1"/>
</dbReference>
<keyword evidence="4" id="KW-0238">DNA-binding</keyword>
<dbReference type="SUPFAM" id="SSF46785">
    <property type="entry name" value="Winged helix' DNA-binding domain"/>
    <property type="match status" value="1"/>
</dbReference>
<evidence type="ECO:0000313" key="7">
    <source>
        <dbReference type="EMBL" id="KAA8482413.1"/>
    </source>
</evidence>
<keyword evidence="3" id="KW-0805">Transcription regulation</keyword>
<sequence>MKTELNDYPDSKTPRYEKLAARFRENIMNNVWPAGTKIPSKRILAKMYAESEDVVLNACHMLFREHLLVTRNRKGTYVTGLLLEDEIKRNLTSEPNYDYEDFSEPDRKLWRPAKRTAIRLDLSSPEPDARLLDKLRKCYISRKATSCTSDITAVKEAIVECVRPSLIHRDIALDARQICLTEGEFTILHHIASLLRENEGEFIVVPAFVNPMVVRMIRSAGLNVMQIDLNSYDQFFQSLSTAAYAHRVKGVFLETRCDGGTGIMFPEAGREALLGLARTCRFPIVEIDYDYEFSYRPFRLLFADAPDIVIYVSCISKLTHSMYDVKYAAGPVEVIRSLRHLSESCSRAAECRLMAIKRVIEQPGMEEAARLRAERCREAAVLLKKQLCNSLKNRIDVFLPDAGTGMFLYMPPATDGQMLKQLLYKDTIYIKSPALRVIDGVERMVLKLDYSNIDAAQAETVAPRFITAFRKSAPYSDL</sequence>
<dbReference type="InterPro" id="IPR036388">
    <property type="entry name" value="WH-like_DNA-bd_sf"/>
</dbReference>
<keyword evidence="8" id="KW-1185">Reference proteome</keyword>
<evidence type="ECO:0000259" key="6">
    <source>
        <dbReference type="PROSITE" id="PS50949"/>
    </source>
</evidence>
<dbReference type="GO" id="GO:0003700">
    <property type="term" value="F:DNA-binding transcription factor activity"/>
    <property type="evidence" value="ECO:0007669"/>
    <property type="project" value="InterPro"/>
</dbReference>
<comment type="similarity">
    <text evidence="1">In the C-terminal section; belongs to the class-I pyridoxal-phosphate-dependent aminotransferase family.</text>
</comment>
<dbReference type="PANTHER" id="PTHR46577">
    <property type="entry name" value="HTH-TYPE TRANSCRIPTIONAL REGULATORY PROTEIN GABR"/>
    <property type="match status" value="1"/>
</dbReference>
<dbReference type="InterPro" id="IPR015424">
    <property type="entry name" value="PyrdxlP-dep_Trfase"/>
</dbReference>
<dbReference type="RefSeq" id="WP_141815776.1">
    <property type="nucleotide sequence ID" value="NZ_VFPL01000001.1"/>
</dbReference>
<dbReference type="SUPFAM" id="SSF53383">
    <property type="entry name" value="PLP-dependent transferases"/>
    <property type="match status" value="1"/>
</dbReference>
<dbReference type="PANTHER" id="PTHR46577:SF1">
    <property type="entry name" value="HTH-TYPE TRANSCRIPTIONAL REGULATORY PROTEIN GABR"/>
    <property type="match status" value="1"/>
</dbReference>
<dbReference type="InterPro" id="IPR036390">
    <property type="entry name" value="WH_DNA-bd_sf"/>
</dbReference>
<evidence type="ECO:0000256" key="5">
    <source>
        <dbReference type="ARBA" id="ARBA00023163"/>
    </source>
</evidence>
<keyword evidence="7" id="KW-0808">Transferase</keyword>
<keyword evidence="5" id="KW-0804">Transcription</keyword>
<name>A0A5M9H653_9SPHI</name>
<dbReference type="InterPro" id="IPR015421">
    <property type="entry name" value="PyrdxlP-dep_Trfase_major"/>
</dbReference>
<evidence type="ECO:0000256" key="2">
    <source>
        <dbReference type="ARBA" id="ARBA00022898"/>
    </source>
</evidence>
<dbReference type="InterPro" id="IPR000524">
    <property type="entry name" value="Tscrpt_reg_HTH_GntR"/>
</dbReference>
<organism evidence="7 8">
    <name type="scientific">Arcticibacter tournemirensis</name>
    <dbReference type="NCBI Taxonomy" id="699437"/>
    <lineage>
        <taxon>Bacteria</taxon>
        <taxon>Pseudomonadati</taxon>
        <taxon>Bacteroidota</taxon>
        <taxon>Sphingobacteriia</taxon>
        <taxon>Sphingobacteriales</taxon>
        <taxon>Sphingobacteriaceae</taxon>
        <taxon>Arcticibacter</taxon>
    </lineage>
</organism>
<dbReference type="InterPro" id="IPR004839">
    <property type="entry name" value="Aminotransferase_I/II_large"/>
</dbReference>
<dbReference type="GO" id="GO:0030170">
    <property type="term" value="F:pyridoxal phosphate binding"/>
    <property type="evidence" value="ECO:0007669"/>
    <property type="project" value="InterPro"/>
</dbReference>
<protein>
    <submittedName>
        <fullName evidence="7">Aminotransferase class I/II-fold pyridoxal phosphate-dependent enzyme</fullName>
    </submittedName>
</protein>
<accession>A0A5M9H653</accession>
<dbReference type="GO" id="GO:0003677">
    <property type="term" value="F:DNA binding"/>
    <property type="evidence" value="ECO:0007669"/>
    <property type="project" value="UniProtKB-KW"/>
</dbReference>
<keyword evidence="7" id="KW-0032">Aminotransferase</keyword>
<dbReference type="AlphaFoldDB" id="A0A5M9H653"/>
<comment type="caution">
    <text evidence="7">The sequence shown here is derived from an EMBL/GenBank/DDBJ whole genome shotgun (WGS) entry which is preliminary data.</text>
</comment>
<evidence type="ECO:0000313" key="8">
    <source>
        <dbReference type="Proteomes" id="UP000322918"/>
    </source>
</evidence>